<dbReference type="NCBIfam" id="TIGR03506">
    <property type="entry name" value="FlgEFG_subfam"/>
    <property type="match status" value="1"/>
</dbReference>
<keyword evidence="7" id="KW-1185">Reference proteome</keyword>
<dbReference type="STRING" id="335541.Swol_2373"/>
<keyword evidence="6" id="KW-0969">Cilium</keyword>
<dbReference type="Pfam" id="PF06429">
    <property type="entry name" value="Flg_bbr_C"/>
    <property type="match status" value="1"/>
</dbReference>
<feature type="domain" description="Flagellar basal body rod protein N-terminal" evidence="3">
    <location>
        <begin position="1"/>
        <end position="24"/>
    </location>
</feature>
<evidence type="ECO:0000259" key="4">
    <source>
        <dbReference type="Pfam" id="PF06429"/>
    </source>
</evidence>
<sequence length="246" mass="27062">MMLQMARQDVVANNLANVNTSGFKKNTAVAKAFPDMLISRLGECKEDKQGQLKVQSPVVIGRLGTGASISGIYTDFDNNNLKKTDSPCDLAITGAGYFVVQTPEGQRFTRCGEFKINSEGILTTNSGYPVLDSNDSPITIEGEFLIDEQGNINVDGENITRLKIVNFNDLQILERLGDNLLNSPEEPYVMERPEMLQGYIEQSNVNAVKEMVTLISVVRAYESLQKMVQAEDEIMGQAIDKVGSIN</sequence>
<name>Q0AUE2_SYNWW</name>
<keyword evidence="6" id="KW-0282">Flagellum</keyword>
<dbReference type="PANTHER" id="PTHR30435">
    <property type="entry name" value="FLAGELLAR PROTEIN"/>
    <property type="match status" value="1"/>
</dbReference>
<protein>
    <submittedName>
        <fullName evidence="6">Flagellar basal-body rod protein (FlgG-2)</fullName>
    </submittedName>
</protein>
<feature type="domain" description="Flagellar basal-body/hook protein C-terminal" evidence="4">
    <location>
        <begin position="197"/>
        <end position="239"/>
    </location>
</feature>
<dbReference type="HOGENOM" id="CLU_013687_0_0_9"/>
<evidence type="ECO:0000259" key="3">
    <source>
        <dbReference type="Pfam" id="PF00460"/>
    </source>
</evidence>
<evidence type="ECO:0000313" key="7">
    <source>
        <dbReference type="Proteomes" id="UP000001968"/>
    </source>
</evidence>
<dbReference type="GO" id="GO:0009425">
    <property type="term" value="C:bacterial-type flagellum basal body"/>
    <property type="evidence" value="ECO:0007669"/>
    <property type="project" value="UniProtKB-SubCell"/>
</dbReference>
<keyword evidence="2" id="KW-0975">Bacterial flagellum</keyword>
<proteinExistence type="inferred from homology"/>
<dbReference type="InterPro" id="IPR037925">
    <property type="entry name" value="FlgE/F/G-like"/>
</dbReference>
<dbReference type="InterPro" id="IPR010930">
    <property type="entry name" value="Flg_bb/hook_C_dom"/>
</dbReference>
<dbReference type="eggNOG" id="COG4786">
    <property type="taxonomic scope" value="Bacteria"/>
</dbReference>
<dbReference type="GO" id="GO:0071978">
    <property type="term" value="P:bacterial-type flagellum-dependent swarming motility"/>
    <property type="evidence" value="ECO:0007669"/>
    <property type="project" value="TreeGrafter"/>
</dbReference>
<dbReference type="SUPFAM" id="SSF117143">
    <property type="entry name" value="Flagellar hook protein flgE"/>
    <property type="match status" value="1"/>
</dbReference>
<dbReference type="Pfam" id="PF22692">
    <property type="entry name" value="LlgE_F_G_D1"/>
    <property type="match status" value="1"/>
</dbReference>
<dbReference type="InterPro" id="IPR020013">
    <property type="entry name" value="Flagellar_FlgE/F/G"/>
</dbReference>
<dbReference type="InterPro" id="IPR053967">
    <property type="entry name" value="LlgE_F_G-like_D1"/>
</dbReference>
<dbReference type="InterPro" id="IPR001444">
    <property type="entry name" value="Flag_bb_rod_N"/>
</dbReference>
<feature type="domain" description="Flagellar hook protein FlgE/F/G-like D1" evidence="5">
    <location>
        <begin position="91"/>
        <end position="153"/>
    </location>
</feature>
<comment type="subcellular location">
    <subcellularLocation>
        <location evidence="2">Bacterial flagellum basal body</location>
    </subcellularLocation>
</comment>
<gene>
    <name evidence="6" type="ordered locus">Swol_2373</name>
</gene>
<reference evidence="7" key="1">
    <citation type="journal article" date="2010" name="Environ. Microbiol.">
        <title>The genome of Syntrophomonas wolfei: new insights into syntrophic metabolism and biohydrogen production.</title>
        <authorList>
            <person name="Sieber J.R."/>
            <person name="Sims D.R."/>
            <person name="Han C."/>
            <person name="Kim E."/>
            <person name="Lykidis A."/>
            <person name="Lapidus A.L."/>
            <person name="McDonnald E."/>
            <person name="Rohlin L."/>
            <person name="Culley D.E."/>
            <person name="Gunsalus R."/>
            <person name="McInerney M.J."/>
        </authorList>
    </citation>
    <scope>NUCLEOTIDE SEQUENCE [LARGE SCALE GENOMIC DNA]</scope>
    <source>
        <strain evidence="7">DSM 2245B / Goettingen</strain>
    </source>
</reference>
<keyword evidence="6" id="KW-0966">Cell projection</keyword>
<dbReference type="Proteomes" id="UP000001968">
    <property type="component" value="Chromosome"/>
</dbReference>
<evidence type="ECO:0000259" key="5">
    <source>
        <dbReference type="Pfam" id="PF22692"/>
    </source>
</evidence>
<dbReference type="Pfam" id="PF00460">
    <property type="entry name" value="Flg_bb_rod"/>
    <property type="match status" value="1"/>
</dbReference>
<evidence type="ECO:0000313" key="6">
    <source>
        <dbReference type="EMBL" id="ABI69662.1"/>
    </source>
</evidence>
<accession>Q0AUE2</accession>
<dbReference type="KEGG" id="swo:Swol_2373"/>
<dbReference type="AlphaFoldDB" id="Q0AUE2"/>
<evidence type="ECO:0000256" key="1">
    <source>
        <dbReference type="ARBA" id="ARBA00009677"/>
    </source>
</evidence>
<comment type="similarity">
    <text evidence="1 2">Belongs to the flagella basal body rod proteins family.</text>
</comment>
<dbReference type="PANTHER" id="PTHR30435:SF19">
    <property type="entry name" value="FLAGELLAR BASAL-BODY ROD PROTEIN FLGG"/>
    <property type="match status" value="1"/>
</dbReference>
<organism evidence="6 7">
    <name type="scientific">Syntrophomonas wolfei subsp. wolfei (strain DSM 2245B / Goettingen)</name>
    <dbReference type="NCBI Taxonomy" id="335541"/>
    <lineage>
        <taxon>Bacteria</taxon>
        <taxon>Bacillati</taxon>
        <taxon>Bacillota</taxon>
        <taxon>Clostridia</taxon>
        <taxon>Eubacteriales</taxon>
        <taxon>Syntrophomonadaceae</taxon>
        <taxon>Syntrophomonas</taxon>
    </lineage>
</organism>
<evidence type="ECO:0000256" key="2">
    <source>
        <dbReference type="RuleBase" id="RU362116"/>
    </source>
</evidence>
<dbReference type="EMBL" id="CP000448">
    <property type="protein sequence ID" value="ABI69662.1"/>
    <property type="molecule type" value="Genomic_DNA"/>
</dbReference>